<feature type="region of interest" description="Disordered" evidence="11">
    <location>
        <begin position="346"/>
        <end position="371"/>
    </location>
</feature>
<comment type="caution">
    <text evidence="14">The sequence shown here is derived from an EMBL/GenBank/DDBJ whole genome shotgun (WGS) entry which is preliminary data.</text>
</comment>
<evidence type="ECO:0000259" key="13">
    <source>
        <dbReference type="PROSITE" id="PS51703"/>
    </source>
</evidence>
<dbReference type="GO" id="GO:0007283">
    <property type="term" value="P:spermatogenesis"/>
    <property type="evidence" value="ECO:0007669"/>
    <property type="project" value="UniProtKB-KW"/>
</dbReference>
<name>A0A851JSE2_9PASS</name>
<feature type="non-terminal residue" evidence="14">
    <location>
        <position position="673"/>
    </location>
</feature>
<dbReference type="Proteomes" id="UP000660704">
    <property type="component" value="Unassembled WGS sequence"/>
</dbReference>
<dbReference type="Gene3D" id="3.30.160.20">
    <property type="match status" value="2"/>
</dbReference>
<protein>
    <recommendedName>
        <fullName evidence="2">Spermatid perinuclear RNA-binding protein</fullName>
    </recommendedName>
</protein>
<evidence type="ECO:0000256" key="7">
    <source>
        <dbReference type="ARBA" id="ARBA00022871"/>
    </source>
</evidence>
<evidence type="ECO:0000259" key="12">
    <source>
        <dbReference type="PROSITE" id="PS50137"/>
    </source>
</evidence>
<evidence type="ECO:0000313" key="14">
    <source>
        <dbReference type="EMBL" id="NXB82163.1"/>
    </source>
</evidence>
<feature type="compositionally biased region" description="Basic and acidic residues" evidence="11">
    <location>
        <begin position="466"/>
        <end position="476"/>
    </location>
</feature>
<dbReference type="InterPro" id="IPR049401">
    <property type="entry name" value="DZF_dom_N"/>
</dbReference>
<evidence type="ECO:0000256" key="5">
    <source>
        <dbReference type="ARBA" id="ARBA00022737"/>
    </source>
</evidence>
<accession>A0A851JSE2</accession>
<proteinExistence type="predicted"/>
<dbReference type="Pfam" id="PF00035">
    <property type="entry name" value="dsrm"/>
    <property type="match status" value="2"/>
</dbReference>
<keyword evidence="6" id="KW-0221">Differentiation</keyword>
<dbReference type="FunFam" id="3.30.160.20:FF:000006">
    <property type="entry name" value="interleukin enhancer-binding factor 3 isoform X2"/>
    <property type="match status" value="1"/>
</dbReference>
<evidence type="ECO:0000256" key="8">
    <source>
        <dbReference type="ARBA" id="ARBA00022884"/>
    </source>
</evidence>
<keyword evidence="3" id="KW-0217">Developmental protein</keyword>
<dbReference type="PANTHER" id="PTHR45762:SF1">
    <property type="entry name" value="SPERMATID PERINUCLEAR RNA-BINDING PROTEIN"/>
    <property type="match status" value="1"/>
</dbReference>
<feature type="domain" description="DRBM" evidence="12">
    <location>
        <begin position="511"/>
        <end position="577"/>
    </location>
</feature>
<keyword evidence="9" id="KW-0238">DNA-binding</keyword>
<feature type="compositionally biased region" description="Basic and acidic residues" evidence="11">
    <location>
        <begin position="357"/>
        <end position="371"/>
    </location>
</feature>
<evidence type="ECO:0000256" key="4">
    <source>
        <dbReference type="ARBA" id="ARBA00022490"/>
    </source>
</evidence>
<dbReference type="GO" id="GO:0030154">
    <property type="term" value="P:cell differentiation"/>
    <property type="evidence" value="ECO:0007669"/>
    <property type="project" value="UniProtKB-KW"/>
</dbReference>
<dbReference type="InterPro" id="IPR043519">
    <property type="entry name" value="NT_sf"/>
</dbReference>
<dbReference type="GO" id="GO:0003677">
    <property type="term" value="F:DNA binding"/>
    <property type="evidence" value="ECO:0007669"/>
    <property type="project" value="UniProtKB-KW"/>
</dbReference>
<dbReference type="CDD" id="cd19897">
    <property type="entry name" value="DSRM_STRBP-like_rpt2"/>
    <property type="match status" value="1"/>
</dbReference>
<dbReference type="SMART" id="SM00572">
    <property type="entry name" value="DZF"/>
    <property type="match status" value="1"/>
</dbReference>
<keyword evidence="4" id="KW-0963">Cytoplasm</keyword>
<gene>
    <name evidence="14" type="primary">Strbp</name>
    <name evidence="14" type="ORF">DONATR_R11878</name>
</gene>
<reference evidence="14" key="1">
    <citation type="submission" date="2019-09" db="EMBL/GenBank/DDBJ databases">
        <title>Bird 10,000 Genomes (B10K) Project - Family phase.</title>
        <authorList>
            <person name="Zhang G."/>
        </authorList>
    </citation>
    <scope>NUCLEOTIDE SEQUENCE</scope>
    <source>
        <strain evidence="14">B10K-DU-001-63</strain>
        <tissue evidence="14">Muscle</tissue>
    </source>
</reference>
<feature type="compositionally biased region" description="Low complexity" evidence="11">
    <location>
        <begin position="477"/>
        <end position="498"/>
    </location>
</feature>
<sequence length="673" mass="73398">QRSIRSFANDDRHVMVKHSTIYPSPEELEAVQNMVSTVECALKHVSDWMDEKNKSAKCEGDVEAKEEAAEGTAKDQGGRTLCGVMRIGLVAKGLLIKDDMDLELVLMCKEKPTKTLLSIVKDNLPAQIQKLTEEKYLVEEHVNEAAIVIHNTKEPKLTLKVILTSPLIRDEAEKKEGVDNVAMKDPPDLLDRQKCLEALASLRHAKWFQARANGLKSCVIVLRILRDLCNRVPTWAPLKGWPLELICEKSIGTCNRPLGAGEALRRVMECLASGILLPGGPGLHDPCEREPTDALSYMTVQQKEAITHSAQHALRLSAFGQIYKVLEMDPLPSNKSFQKYSWSVTDKEGTGSSALKRPFEDSVGDDKDPNKKMKRNLRKILDSKAIDLMNALMRLNQIRPGLQYKLLSQSGPVHAPVFTMSVDVDGTTYEASGPSKKTAKLHVAVKVLQAMGYPTGFDADVECVSSDEKSDTEGKNETISSISSNNNTGNSTADTSATLEVRTQGPILTASGKNPVMELNEKRRGLKYELISETGGSHDKRFVMEVEVDGQKFRGAGPNKKVAKASAALAALEKLFSGPNAANNKKKKILPQTKGVVNTAVSAAVQAVRGRGRGALTRGAFVGAAAATGYITPGYGAPYGYSTAAPAYGLPKRMVLLPVMKFPTYPVPHYSFF</sequence>
<dbReference type="EMBL" id="WBMY01017863">
    <property type="protein sequence ID" value="NXB82163.1"/>
    <property type="molecule type" value="Genomic_DNA"/>
</dbReference>
<evidence type="ECO:0000256" key="6">
    <source>
        <dbReference type="ARBA" id="ARBA00022782"/>
    </source>
</evidence>
<dbReference type="GO" id="GO:0005737">
    <property type="term" value="C:cytoplasm"/>
    <property type="evidence" value="ECO:0007669"/>
    <property type="project" value="UniProtKB-SubCell"/>
</dbReference>
<dbReference type="SMART" id="SM00358">
    <property type="entry name" value="DSRM"/>
    <property type="match status" value="2"/>
</dbReference>
<evidence type="ECO:0000313" key="15">
    <source>
        <dbReference type="Proteomes" id="UP000660704"/>
    </source>
</evidence>
<dbReference type="PROSITE" id="PS50137">
    <property type="entry name" value="DS_RBD"/>
    <property type="match status" value="2"/>
</dbReference>
<dbReference type="Pfam" id="PF07528">
    <property type="entry name" value="DZF_N"/>
    <property type="match status" value="1"/>
</dbReference>
<dbReference type="Gene3D" id="3.30.460.10">
    <property type="entry name" value="Beta Polymerase, domain 2"/>
    <property type="match status" value="1"/>
</dbReference>
<organism evidence="14 15">
    <name type="scientific">Donacobius atricapilla</name>
    <dbReference type="NCBI Taxonomy" id="237420"/>
    <lineage>
        <taxon>Eukaryota</taxon>
        <taxon>Metazoa</taxon>
        <taxon>Chordata</taxon>
        <taxon>Craniata</taxon>
        <taxon>Vertebrata</taxon>
        <taxon>Euteleostomi</taxon>
        <taxon>Archelosauria</taxon>
        <taxon>Archosauria</taxon>
        <taxon>Dinosauria</taxon>
        <taxon>Saurischia</taxon>
        <taxon>Theropoda</taxon>
        <taxon>Coelurosauria</taxon>
        <taxon>Aves</taxon>
        <taxon>Neognathae</taxon>
        <taxon>Neoaves</taxon>
        <taxon>Telluraves</taxon>
        <taxon>Australaves</taxon>
        <taxon>Passeriformes</taxon>
        <taxon>Mimidae</taxon>
        <taxon>Donacobius</taxon>
    </lineage>
</organism>
<dbReference type="SUPFAM" id="SSF54768">
    <property type="entry name" value="dsRNA-binding domain-like"/>
    <property type="match status" value="2"/>
</dbReference>
<feature type="domain" description="DRBM" evidence="12">
    <location>
        <begin position="387"/>
        <end position="453"/>
    </location>
</feature>
<feature type="non-terminal residue" evidence="14">
    <location>
        <position position="1"/>
    </location>
</feature>
<comment type="subcellular location">
    <subcellularLocation>
        <location evidence="1">Cytoplasm</location>
    </subcellularLocation>
</comment>
<feature type="region of interest" description="Disordered" evidence="11">
    <location>
        <begin position="464"/>
        <end position="500"/>
    </location>
</feature>
<evidence type="ECO:0000256" key="10">
    <source>
        <dbReference type="PROSITE-ProRule" id="PRU00266"/>
    </source>
</evidence>
<dbReference type="InterPro" id="IPR014720">
    <property type="entry name" value="dsRBD_dom"/>
</dbReference>
<keyword evidence="8 10" id="KW-0694">RNA-binding</keyword>
<evidence type="ECO:0000256" key="11">
    <source>
        <dbReference type="SAM" id="MobiDB-lite"/>
    </source>
</evidence>
<dbReference type="Pfam" id="PF20965">
    <property type="entry name" value="DZF_C"/>
    <property type="match status" value="1"/>
</dbReference>
<dbReference type="CDD" id="cd19909">
    <property type="entry name" value="DSRM_STRBP_rpt1"/>
    <property type="match status" value="1"/>
</dbReference>
<evidence type="ECO:0000256" key="1">
    <source>
        <dbReference type="ARBA" id="ARBA00004496"/>
    </source>
</evidence>
<dbReference type="PANTHER" id="PTHR45762">
    <property type="entry name" value="ZINC FINGER RNA-BINDING PROTEIN"/>
    <property type="match status" value="1"/>
</dbReference>
<dbReference type="GO" id="GO:0071011">
    <property type="term" value="C:precatalytic spliceosome"/>
    <property type="evidence" value="ECO:0007669"/>
    <property type="project" value="TreeGrafter"/>
</dbReference>
<dbReference type="AlphaFoldDB" id="A0A851JSE2"/>
<dbReference type="FunFam" id="3.30.160.20:FF:000008">
    <property type="entry name" value="interleukin enhancer-binding factor 3 isoform X2"/>
    <property type="match status" value="1"/>
</dbReference>
<evidence type="ECO:0000256" key="9">
    <source>
        <dbReference type="ARBA" id="ARBA00023125"/>
    </source>
</evidence>
<dbReference type="InterPro" id="IPR049402">
    <property type="entry name" value="DZF_dom_C"/>
</dbReference>
<dbReference type="PROSITE" id="PS51703">
    <property type="entry name" value="DZF"/>
    <property type="match status" value="1"/>
</dbReference>
<keyword evidence="5" id="KW-0677">Repeat</keyword>
<keyword evidence="15" id="KW-1185">Reference proteome</keyword>
<feature type="domain" description="DZF" evidence="13">
    <location>
        <begin position="5"/>
        <end position="363"/>
    </location>
</feature>
<keyword evidence="7" id="KW-0744">Spermatogenesis</keyword>
<dbReference type="FunFam" id="1.10.1410.40:FF:000001">
    <property type="entry name" value="interleukin enhancer-binding factor 3 isoform X1"/>
    <property type="match status" value="1"/>
</dbReference>
<dbReference type="InterPro" id="IPR044472">
    <property type="entry name" value="STRBP_DSRM_1"/>
</dbReference>
<dbReference type="InterPro" id="IPR006561">
    <property type="entry name" value="DZF_dom"/>
</dbReference>
<dbReference type="GO" id="GO:0003727">
    <property type="term" value="F:single-stranded RNA binding"/>
    <property type="evidence" value="ECO:0007669"/>
    <property type="project" value="TreeGrafter"/>
</dbReference>
<dbReference type="Gene3D" id="1.10.1410.40">
    <property type="match status" value="1"/>
</dbReference>
<dbReference type="FunFam" id="3.30.460.10:FF:000003">
    <property type="entry name" value="interleukin enhancer-binding factor 3 isoform X2"/>
    <property type="match status" value="1"/>
</dbReference>
<dbReference type="GO" id="GO:0003725">
    <property type="term" value="F:double-stranded RNA binding"/>
    <property type="evidence" value="ECO:0007669"/>
    <property type="project" value="TreeGrafter"/>
</dbReference>
<evidence type="ECO:0000256" key="2">
    <source>
        <dbReference type="ARBA" id="ARBA00022368"/>
    </source>
</evidence>
<evidence type="ECO:0000256" key="3">
    <source>
        <dbReference type="ARBA" id="ARBA00022473"/>
    </source>
</evidence>